<evidence type="ECO:0000256" key="1">
    <source>
        <dbReference type="SAM" id="MobiDB-lite"/>
    </source>
</evidence>
<protein>
    <submittedName>
        <fullName evidence="2">Uncharacterized protein</fullName>
    </submittedName>
</protein>
<dbReference type="Proteomes" id="UP000076532">
    <property type="component" value="Unassembled WGS sequence"/>
</dbReference>
<feature type="compositionally biased region" description="Pro residues" evidence="1">
    <location>
        <begin position="374"/>
        <end position="383"/>
    </location>
</feature>
<keyword evidence="3" id="KW-1185">Reference proteome</keyword>
<feature type="region of interest" description="Disordered" evidence="1">
    <location>
        <begin position="372"/>
        <end position="405"/>
    </location>
</feature>
<reference evidence="2 3" key="1">
    <citation type="journal article" date="2016" name="Mol. Biol. Evol.">
        <title>Comparative Genomics of Early-Diverging Mushroom-Forming Fungi Provides Insights into the Origins of Lignocellulose Decay Capabilities.</title>
        <authorList>
            <person name="Nagy L.G."/>
            <person name="Riley R."/>
            <person name="Tritt A."/>
            <person name="Adam C."/>
            <person name="Daum C."/>
            <person name="Floudas D."/>
            <person name="Sun H."/>
            <person name="Yadav J.S."/>
            <person name="Pangilinan J."/>
            <person name="Larsson K.H."/>
            <person name="Matsuura K."/>
            <person name="Barry K."/>
            <person name="Labutti K."/>
            <person name="Kuo R."/>
            <person name="Ohm R.A."/>
            <person name="Bhattacharya S.S."/>
            <person name="Shirouzu T."/>
            <person name="Yoshinaga Y."/>
            <person name="Martin F.M."/>
            <person name="Grigoriev I.V."/>
            <person name="Hibbett D.S."/>
        </authorList>
    </citation>
    <scope>NUCLEOTIDE SEQUENCE [LARGE SCALE GENOMIC DNA]</scope>
    <source>
        <strain evidence="2 3">CBS 109695</strain>
    </source>
</reference>
<accession>A0A166MU88</accession>
<feature type="compositionally biased region" description="Basic and acidic residues" evidence="1">
    <location>
        <begin position="386"/>
        <end position="398"/>
    </location>
</feature>
<dbReference type="EMBL" id="KV417527">
    <property type="protein sequence ID" value="KZP24321.1"/>
    <property type="molecule type" value="Genomic_DNA"/>
</dbReference>
<organism evidence="2 3">
    <name type="scientific">Athelia psychrophila</name>
    <dbReference type="NCBI Taxonomy" id="1759441"/>
    <lineage>
        <taxon>Eukaryota</taxon>
        <taxon>Fungi</taxon>
        <taxon>Dikarya</taxon>
        <taxon>Basidiomycota</taxon>
        <taxon>Agaricomycotina</taxon>
        <taxon>Agaricomycetes</taxon>
        <taxon>Agaricomycetidae</taxon>
        <taxon>Atheliales</taxon>
        <taxon>Atheliaceae</taxon>
        <taxon>Athelia</taxon>
    </lineage>
</organism>
<name>A0A166MU88_9AGAM</name>
<sequence>MSSPYDPYHGNTCFEQLAFIQGRRLVEHVFLEYELSIVKGCLSHFRRVGLQLDEALTTQLYGREGQEPLVESHQTAQRYLNRHEHAPKHEQLIYVIWYLVELRAGGQELHTYSWFGYMTREDYPVVALSGYNAGSEPTITGRYLSVLATTGRTTPLPGTLACVVLYQQGEITAGSVNRLSRPPVLVGFDPASMRVRAIARPRVLYSEAAHVTQTTNKCVALAVGRRSRLGHRTEGYGVDPCLFPTPPECYADSIEVLGAPTRRKRNWALRLRVESRIPSGYALTTVVRNRLRRGPRKYEWFMTSDSVTPLAKGSVAGGRRKGQAEAEALTLVMITFAVVTEGSEPSYSERDSAPDLVLACGGRAIGKTVIPALIPVPPQPPTPHKSTYDERGHQEHPPHYRRTPTRPVENRLDLRSVYVDVRCNACDVYWLGKEQSGEPGHVEAANGTRFEWEEGAKEAQEKPRIRLSRAYADRALVEFAVVADGQGWSYGVEEGGFLRASRLRERACMRNLRLSPYRERDAGRAV</sequence>
<evidence type="ECO:0000313" key="3">
    <source>
        <dbReference type="Proteomes" id="UP000076532"/>
    </source>
</evidence>
<dbReference type="AlphaFoldDB" id="A0A166MU88"/>
<gene>
    <name evidence="2" type="ORF">FIBSPDRAFT_889021</name>
</gene>
<proteinExistence type="predicted"/>
<evidence type="ECO:0000313" key="2">
    <source>
        <dbReference type="EMBL" id="KZP24321.1"/>
    </source>
</evidence>